<evidence type="ECO:0000313" key="2">
    <source>
        <dbReference type="EMBL" id="KAJ3720849.1"/>
    </source>
</evidence>
<feature type="compositionally biased region" description="Polar residues" evidence="1">
    <location>
        <begin position="18"/>
        <end position="36"/>
    </location>
</feature>
<organism evidence="2 3">
    <name type="scientific">Lentinula guzmanii</name>
    <dbReference type="NCBI Taxonomy" id="2804957"/>
    <lineage>
        <taxon>Eukaryota</taxon>
        <taxon>Fungi</taxon>
        <taxon>Dikarya</taxon>
        <taxon>Basidiomycota</taxon>
        <taxon>Agaricomycotina</taxon>
        <taxon>Agaricomycetes</taxon>
        <taxon>Agaricomycetidae</taxon>
        <taxon>Agaricales</taxon>
        <taxon>Marasmiineae</taxon>
        <taxon>Omphalotaceae</taxon>
        <taxon>Lentinula</taxon>
    </lineage>
</organism>
<feature type="region of interest" description="Disordered" evidence="1">
    <location>
        <begin position="113"/>
        <end position="135"/>
    </location>
</feature>
<dbReference type="Proteomes" id="UP001176059">
    <property type="component" value="Unassembled WGS sequence"/>
</dbReference>
<sequence>MEQATSSPSLSNNSVSNDQISPRTNVDFAFTSNSASEDGKNMDQIPESLSFSGAPTPLVNLEISPTTLIPANHDVPNRKKIIEETVDADNNKSPDFGHEYQLPAFNTHNRFQQASSDSLSHSGPDSSHPQSQNQLALQPSANIRDIVLALLSKNANLRGGAFAANIYGAAQCVLTDEICQSIAIQMIEARRQLREARLSVLHSKHAALIDNVEVYPLPTRSGSSNGVIDGSESIWHPPNNRWIDTSISCRSPRDISQSQTCSPSFPMRSESNTPPVNNDHHFEQFSLPSLSGTPTNKYLPESLPGGSVHNFDVANYQENTEDGLTSPPNEYIGVTSFQSNEKPSHMLLLILLFHHHLPVRYLPMIF</sequence>
<comment type="caution">
    <text evidence="2">The sequence shown here is derived from an EMBL/GenBank/DDBJ whole genome shotgun (WGS) entry which is preliminary data.</text>
</comment>
<feature type="compositionally biased region" description="Polar residues" evidence="1">
    <location>
        <begin position="256"/>
        <end position="276"/>
    </location>
</feature>
<dbReference type="AlphaFoldDB" id="A0AA38J4J1"/>
<feature type="compositionally biased region" description="Low complexity" evidence="1">
    <location>
        <begin position="115"/>
        <end position="129"/>
    </location>
</feature>
<accession>A0AA38J4J1</accession>
<reference evidence="2" key="1">
    <citation type="submission" date="2022-08" db="EMBL/GenBank/DDBJ databases">
        <authorList>
            <consortium name="DOE Joint Genome Institute"/>
            <person name="Min B."/>
            <person name="Sierra-Patev S."/>
            <person name="Naranjo-Ortiz M."/>
            <person name="Looney B."/>
            <person name="Konkel Z."/>
            <person name="Slot J.C."/>
            <person name="Sakamoto Y."/>
            <person name="Steenwyk J.L."/>
            <person name="Rokas A."/>
            <person name="Carro J."/>
            <person name="Camarero S."/>
            <person name="Ferreira P."/>
            <person name="Molpeceres G."/>
            <person name="Ruiz-duenas F.J."/>
            <person name="Serrano A."/>
            <person name="Henrissat B."/>
            <person name="Drula E."/>
            <person name="Hughes K.W."/>
            <person name="Mata J.L."/>
            <person name="Ishikawa N.K."/>
            <person name="Vargas-Isla R."/>
            <person name="Ushijima S."/>
            <person name="Smith C.A."/>
            <person name="Ahrendt S."/>
            <person name="Andreopoulos W."/>
            <person name="He G."/>
            <person name="LaButti K."/>
            <person name="Lipzen A."/>
            <person name="Ng V."/>
            <person name="Riley R."/>
            <person name="Sandor L."/>
            <person name="Barry K."/>
            <person name="Martinez A.T."/>
            <person name="Xiao Y."/>
            <person name="Gibbons J.G."/>
            <person name="Terashima K."/>
            <person name="Hibbett D.S."/>
            <person name="Grigoriev I.V."/>
        </authorList>
    </citation>
    <scope>NUCLEOTIDE SEQUENCE</scope>
    <source>
        <strain evidence="2">ET3784</strain>
    </source>
</reference>
<dbReference type="EMBL" id="JANVFO010000060">
    <property type="protein sequence ID" value="KAJ3720849.1"/>
    <property type="molecule type" value="Genomic_DNA"/>
</dbReference>
<feature type="region of interest" description="Disordered" evidence="1">
    <location>
        <begin position="1"/>
        <end position="47"/>
    </location>
</feature>
<evidence type="ECO:0000256" key="1">
    <source>
        <dbReference type="SAM" id="MobiDB-lite"/>
    </source>
</evidence>
<evidence type="ECO:0000313" key="3">
    <source>
        <dbReference type="Proteomes" id="UP001176059"/>
    </source>
</evidence>
<reference evidence="2" key="2">
    <citation type="journal article" date="2023" name="Proc. Natl. Acad. Sci. U.S.A.">
        <title>A global phylogenomic analysis of the shiitake genus Lentinula.</title>
        <authorList>
            <person name="Sierra-Patev S."/>
            <person name="Min B."/>
            <person name="Naranjo-Ortiz M."/>
            <person name="Looney B."/>
            <person name="Konkel Z."/>
            <person name="Slot J.C."/>
            <person name="Sakamoto Y."/>
            <person name="Steenwyk J.L."/>
            <person name="Rokas A."/>
            <person name="Carro J."/>
            <person name="Camarero S."/>
            <person name="Ferreira P."/>
            <person name="Molpeceres G."/>
            <person name="Ruiz-Duenas F.J."/>
            <person name="Serrano A."/>
            <person name="Henrissat B."/>
            <person name="Drula E."/>
            <person name="Hughes K.W."/>
            <person name="Mata J.L."/>
            <person name="Ishikawa N.K."/>
            <person name="Vargas-Isla R."/>
            <person name="Ushijima S."/>
            <person name="Smith C.A."/>
            <person name="Donoghue J."/>
            <person name="Ahrendt S."/>
            <person name="Andreopoulos W."/>
            <person name="He G."/>
            <person name="LaButti K."/>
            <person name="Lipzen A."/>
            <person name="Ng V."/>
            <person name="Riley R."/>
            <person name="Sandor L."/>
            <person name="Barry K."/>
            <person name="Martinez A.T."/>
            <person name="Xiao Y."/>
            <person name="Gibbons J.G."/>
            <person name="Terashima K."/>
            <person name="Grigoriev I.V."/>
            <person name="Hibbett D."/>
        </authorList>
    </citation>
    <scope>NUCLEOTIDE SEQUENCE</scope>
    <source>
        <strain evidence="2">ET3784</strain>
    </source>
</reference>
<protein>
    <submittedName>
        <fullName evidence="2">Uncharacterized protein</fullName>
    </submittedName>
</protein>
<keyword evidence="3" id="KW-1185">Reference proteome</keyword>
<name>A0AA38J4J1_9AGAR</name>
<gene>
    <name evidence="2" type="ORF">DFJ43DRAFT_718858</name>
</gene>
<feature type="region of interest" description="Disordered" evidence="1">
    <location>
        <begin position="256"/>
        <end position="281"/>
    </location>
</feature>
<feature type="compositionally biased region" description="Low complexity" evidence="1">
    <location>
        <begin position="1"/>
        <end position="17"/>
    </location>
</feature>
<proteinExistence type="predicted"/>